<dbReference type="Gene3D" id="3.40.630.10">
    <property type="entry name" value="Zn peptidases"/>
    <property type="match status" value="1"/>
</dbReference>
<dbReference type="SUPFAM" id="SSF50978">
    <property type="entry name" value="WD40 repeat-like"/>
    <property type="match status" value="1"/>
</dbReference>
<dbReference type="Pfam" id="PF00400">
    <property type="entry name" value="WD40"/>
    <property type="match status" value="1"/>
</dbReference>
<evidence type="ECO:0000256" key="1">
    <source>
        <dbReference type="ARBA" id="ARBA00006247"/>
    </source>
</evidence>
<evidence type="ECO:0000256" key="2">
    <source>
        <dbReference type="ARBA" id="ARBA00022574"/>
    </source>
</evidence>
<dbReference type="InterPro" id="IPR019775">
    <property type="entry name" value="WD40_repeat_CS"/>
</dbReference>
<dbReference type="OrthoDB" id="7832001at2759"/>
<organism evidence="9 10">
    <name type="scientific">Morchella conica CCBAS932</name>
    <dbReference type="NCBI Taxonomy" id="1392247"/>
    <lineage>
        <taxon>Eukaryota</taxon>
        <taxon>Fungi</taxon>
        <taxon>Dikarya</taxon>
        <taxon>Ascomycota</taxon>
        <taxon>Pezizomycotina</taxon>
        <taxon>Pezizomycetes</taxon>
        <taxon>Pezizales</taxon>
        <taxon>Morchellaceae</taxon>
        <taxon>Morchella</taxon>
    </lineage>
</organism>
<dbReference type="GO" id="GO:0046872">
    <property type="term" value="F:metal ion binding"/>
    <property type="evidence" value="ECO:0007669"/>
    <property type="project" value="UniProtKB-KW"/>
</dbReference>
<dbReference type="InterPro" id="IPR015943">
    <property type="entry name" value="WD40/YVTN_repeat-like_dom_sf"/>
</dbReference>
<keyword evidence="3" id="KW-0645">Protease</keyword>
<keyword evidence="4" id="KW-0479">Metal-binding</keyword>
<evidence type="ECO:0000256" key="3">
    <source>
        <dbReference type="ARBA" id="ARBA00022670"/>
    </source>
</evidence>
<dbReference type="Gene3D" id="2.130.10.10">
    <property type="entry name" value="YVTN repeat-like/Quinoprotein amine dehydrogenase"/>
    <property type="match status" value="2"/>
</dbReference>
<evidence type="ECO:0000256" key="4">
    <source>
        <dbReference type="ARBA" id="ARBA00022723"/>
    </source>
</evidence>
<gene>
    <name evidence="9" type="ORF">P167DRAFT_544642</name>
</gene>
<dbReference type="GO" id="GO:0006751">
    <property type="term" value="P:glutathione catabolic process"/>
    <property type="evidence" value="ECO:0007669"/>
    <property type="project" value="InterPro"/>
</dbReference>
<dbReference type="PIRSF" id="PIRSF037237">
    <property type="entry name" value="Peptidase_WD_repeats_DUG2"/>
    <property type="match status" value="1"/>
</dbReference>
<protein>
    <submittedName>
        <fullName evidence="9">Glutathione degradosome</fullName>
    </submittedName>
</protein>
<dbReference type="Proteomes" id="UP000277580">
    <property type="component" value="Unassembled WGS sequence"/>
</dbReference>
<dbReference type="Pfam" id="PF07687">
    <property type="entry name" value="M20_dimer"/>
    <property type="match status" value="1"/>
</dbReference>
<dbReference type="PANTHER" id="PTHR43270">
    <property type="entry name" value="BETA-ALA-HIS DIPEPTIDASE"/>
    <property type="match status" value="1"/>
</dbReference>
<dbReference type="Gene3D" id="3.30.70.360">
    <property type="match status" value="1"/>
</dbReference>
<dbReference type="InterPro" id="IPR001680">
    <property type="entry name" value="WD40_rpt"/>
</dbReference>
<keyword evidence="5" id="KW-0677">Repeat</keyword>
<dbReference type="InParanoid" id="A0A3N4KT19"/>
<sequence>MRGGLSPMNGSGDGSRVGTPLPRFLDNSGNLVSSSMVPVITADSPDALPKLLHRVNHRRSILSLAVSKDYVYAGSQTGEILVWSLETFEKVATLEGHQGSVLSLCLAEDQSLLFSSAGDAIINVWNSTTFENLYTIYSTFDLGDVFCVAYSPLQNTAYFGAQNTSIQWYDLKVKDSRPCPTLTSHPSHRNHPFFDSKGPGGGTALKQEICPRSITSQLLETDPENIVQYAHYGYVYCMLLISLSASSEIGKAGQQILLSGGGDGVVKLWSIDSNTSRIEQMRELSGGDSGVLSMVVQDSLLYCGLTDGEICIWDLDTCQLIRSVKAHCEDVLTLSIKGNFMFSGSASGYTRKWDQRFECVSRWQSHTGLILTSAITTRNDRLILITGGNDDCVAIWDVSACELDESSGSQQTQNDQLLSSLSKLVSFRTVSNNPTYMEDCRRGATYLKSLFKRFGATTTLLPSEPDRNPIVFAKFNAAVKKKGKTILFYGHYDVIQAEATVEEGWFTDPFELTGQNGYLYGRGVSDNKGPCLAALFAVGELVQAQELESDIVFLIEGEEESGSRGFADAVRQNKELIGDVDWILLANSYWLDDDVPCLTYGLRGVIHATVAVESEKPDLHSGVDGSRLNREPTIDLVNLLAKLTDETGAIKIPGFSEPVRPVTAAEEEMYSAITTALCNKPHWSHLTAEGIKDHLMSKWRFPSLTIHRVSVSGPSNATIIPRSASAAISLRIVPDQELSVIKNCLVEYLNSEYKRFGSGNKLKISIDHEAEPWLGDPENDAFRTLESAIMDAWSTSNAAGEKQKVKPLYIREGGSIPTARFLEKEFGAPAAHLPCGQASDHAHLDNERLRLVNLYKSKDILKRVFKELPKK</sequence>
<dbReference type="SUPFAM" id="SSF53187">
    <property type="entry name" value="Zn-dependent exopeptidases"/>
    <property type="match status" value="1"/>
</dbReference>
<feature type="repeat" description="WD" evidence="7">
    <location>
        <begin position="255"/>
        <end position="279"/>
    </location>
</feature>
<keyword evidence="6" id="KW-0378">Hydrolase</keyword>
<name>A0A3N4KT19_9PEZI</name>
<dbReference type="FunCoup" id="A0A3N4KT19">
    <property type="interactions" value="93"/>
</dbReference>
<evidence type="ECO:0000313" key="9">
    <source>
        <dbReference type="EMBL" id="RPB13666.1"/>
    </source>
</evidence>
<reference evidence="9 10" key="1">
    <citation type="journal article" date="2018" name="Nat. Ecol. Evol.">
        <title>Pezizomycetes genomes reveal the molecular basis of ectomycorrhizal truffle lifestyle.</title>
        <authorList>
            <person name="Murat C."/>
            <person name="Payen T."/>
            <person name="Noel B."/>
            <person name="Kuo A."/>
            <person name="Morin E."/>
            <person name="Chen J."/>
            <person name="Kohler A."/>
            <person name="Krizsan K."/>
            <person name="Balestrini R."/>
            <person name="Da Silva C."/>
            <person name="Montanini B."/>
            <person name="Hainaut M."/>
            <person name="Levati E."/>
            <person name="Barry K.W."/>
            <person name="Belfiori B."/>
            <person name="Cichocki N."/>
            <person name="Clum A."/>
            <person name="Dockter R.B."/>
            <person name="Fauchery L."/>
            <person name="Guy J."/>
            <person name="Iotti M."/>
            <person name="Le Tacon F."/>
            <person name="Lindquist E.A."/>
            <person name="Lipzen A."/>
            <person name="Malagnac F."/>
            <person name="Mello A."/>
            <person name="Molinier V."/>
            <person name="Miyauchi S."/>
            <person name="Poulain J."/>
            <person name="Riccioni C."/>
            <person name="Rubini A."/>
            <person name="Sitrit Y."/>
            <person name="Splivallo R."/>
            <person name="Traeger S."/>
            <person name="Wang M."/>
            <person name="Zifcakova L."/>
            <person name="Wipf D."/>
            <person name="Zambonelli A."/>
            <person name="Paolocci F."/>
            <person name="Nowrousian M."/>
            <person name="Ottonello S."/>
            <person name="Baldrian P."/>
            <person name="Spatafora J.W."/>
            <person name="Henrissat B."/>
            <person name="Nagy L.G."/>
            <person name="Aury J.M."/>
            <person name="Wincker P."/>
            <person name="Grigoriev I.V."/>
            <person name="Bonfante P."/>
            <person name="Martin F.M."/>
        </authorList>
    </citation>
    <scope>NUCLEOTIDE SEQUENCE [LARGE SCALE GENOMIC DNA]</scope>
    <source>
        <strain evidence="9 10">CCBAS932</strain>
    </source>
</reference>
<feature type="repeat" description="WD" evidence="7">
    <location>
        <begin position="94"/>
        <end position="135"/>
    </location>
</feature>
<dbReference type="InterPro" id="IPR051458">
    <property type="entry name" value="Cyt/Met_Dipeptidase"/>
</dbReference>
<dbReference type="PROSITE" id="PS50082">
    <property type="entry name" value="WD_REPEATS_2"/>
    <property type="match status" value="3"/>
</dbReference>
<proteinExistence type="inferred from homology"/>
<evidence type="ECO:0000256" key="6">
    <source>
        <dbReference type="ARBA" id="ARBA00022801"/>
    </source>
</evidence>
<keyword evidence="10" id="KW-1185">Reference proteome</keyword>
<dbReference type="EMBL" id="ML119122">
    <property type="protein sequence ID" value="RPB13666.1"/>
    <property type="molecule type" value="Genomic_DNA"/>
</dbReference>
<dbReference type="InterPro" id="IPR017149">
    <property type="entry name" value="GSH_degradosome_Dug2"/>
</dbReference>
<dbReference type="PROSITE" id="PS00678">
    <property type="entry name" value="WD_REPEATS_1"/>
    <property type="match status" value="1"/>
</dbReference>
<evidence type="ECO:0000256" key="5">
    <source>
        <dbReference type="ARBA" id="ARBA00022737"/>
    </source>
</evidence>
<dbReference type="AlphaFoldDB" id="A0A3N4KT19"/>
<dbReference type="InterPro" id="IPR002933">
    <property type="entry name" value="Peptidase_M20"/>
</dbReference>
<dbReference type="Pfam" id="PF01546">
    <property type="entry name" value="Peptidase_M20"/>
    <property type="match status" value="1"/>
</dbReference>
<evidence type="ECO:0000259" key="8">
    <source>
        <dbReference type="Pfam" id="PF07687"/>
    </source>
</evidence>
<dbReference type="STRING" id="1392247.A0A3N4KT19"/>
<evidence type="ECO:0000313" key="10">
    <source>
        <dbReference type="Proteomes" id="UP000277580"/>
    </source>
</evidence>
<evidence type="ECO:0000256" key="7">
    <source>
        <dbReference type="PROSITE-ProRule" id="PRU00221"/>
    </source>
</evidence>
<dbReference type="PANTHER" id="PTHR43270:SF8">
    <property type="entry name" value="DI- AND TRIPEPTIDASE DUG2-RELATED"/>
    <property type="match status" value="1"/>
</dbReference>
<feature type="domain" description="Peptidase M20 dimerisation" evidence="8">
    <location>
        <begin position="602"/>
        <end position="755"/>
    </location>
</feature>
<feature type="repeat" description="WD" evidence="7">
    <location>
        <begin position="54"/>
        <end position="93"/>
    </location>
</feature>
<keyword evidence="2 7" id="KW-0853">WD repeat</keyword>
<dbReference type="GO" id="GO:0008233">
    <property type="term" value="F:peptidase activity"/>
    <property type="evidence" value="ECO:0007669"/>
    <property type="project" value="UniProtKB-KW"/>
</dbReference>
<accession>A0A3N4KT19</accession>
<dbReference type="SMART" id="SM00320">
    <property type="entry name" value="WD40"/>
    <property type="match status" value="7"/>
</dbReference>
<comment type="similarity">
    <text evidence="1">Belongs to the peptidase M20A family.</text>
</comment>
<dbReference type="InterPro" id="IPR036322">
    <property type="entry name" value="WD40_repeat_dom_sf"/>
</dbReference>
<dbReference type="PROSITE" id="PS50294">
    <property type="entry name" value="WD_REPEATS_REGION"/>
    <property type="match status" value="1"/>
</dbReference>
<dbReference type="GO" id="GO:0006508">
    <property type="term" value="P:proteolysis"/>
    <property type="evidence" value="ECO:0007669"/>
    <property type="project" value="UniProtKB-KW"/>
</dbReference>
<dbReference type="InterPro" id="IPR011650">
    <property type="entry name" value="Peptidase_M20_dimer"/>
</dbReference>